<dbReference type="Proteomes" id="UP001156141">
    <property type="component" value="Unassembled WGS sequence"/>
</dbReference>
<sequence>MKRVIKYILVGVIICVSLYNSIYIENLTEVKEKHGKSKFDAKGFANAFMTSEAKSLKGISTAVFLDELAKDVTAYCETQGHKLGISNSYYFIVESDAVVRYIGDENVIVSLIDGKDQNVKIATDFIFGNAIREGTKIANISDYQNTMDYNNISVELNNYVRENIIPPFKENVKIEDTIHFKGAVKVNVKQVNLDDLRVIPIDVKFKNE</sequence>
<reference evidence="2" key="1">
    <citation type="submission" date="2022-02" db="EMBL/GenBank/DDBJ databases">
        <title>Aestuariibaculum sp., a marine bacterium isolated from sediment in Guangxi.</title>
        <authorList>
            <person name="Ying J."/>
        </authorList>
    </citation>
    <scope>NUCLEOTIDE SEQUENCE</scope>
    <source>
        <strain evidence="2">L182</strain>
    </source>
</reference>
<accession>A0ABS9REL2</accession>
<keyword evidence="3" id="KW-1185">Reference proteome</keyword>
<feature type="transmembrane region" description="Helical" evidence="1">
    <location>
        <begin position="7"/>
        <end position="24"/>
    </location>
</feature>
<organism evidence="2 3">
    <name type="scientific">Aestuariibaculum lutulentum</name>
    <dbReference type="NCBI Taxonomy" id="2920935"/>
    <lineage>
        <taxon>Bacteria</taxon>
        <taxon>Pseudomonadati</taxon>
        <taxon>Bacteroidota</taxon>
        <taxon>Flavobacteriia</taxon>
        <taxon>Flavobacteriales</taxon>
        <taxon>Flavobacteriaceae</taxon>
    </lineage>
</organism>
<dbReference type="EMBL" id="JAKVQD010000001">
    <property type="protein sequence ID" value="MCH4551378.1"/>
    <property type="molecule type" value="Genomic_DNA"/>
</dbReference>
<keyword evidence="1" id="KW-0472">Membrane</keyword>
<proteinExistence type="predicted"/>
<gene>
    <name evidence="2" type="ORF">MKW35_02010</name>
</gene>
<dbReference type="Pfam" id="PF10054">
    <property type="entry name" value="DUF2291"/>
    <property type="match status" value="1"/>
</dbReference>
<dbReference type="SUPFAM" id="SSF141318">
    <property type="entry name" value="TM0957-like"/>
    <property type="match status" value="1"/>
</dbReference>
<name>A0ABS9REL2_9FLAO</name>
<dbReference type="InterPro" id="IPR014582">
    <property type="entry name" value="UCP033535_lipo"/>
</dbReference>
<dbReference type="Gene3D" id="2.40.50.420">
    <property type="entry name" value="Envelope glycoprotein gp160, DUF2291, alpha/beta domain"/>
    <property type="match status" value="1"/>
</dbReference>
<keyword evidence="1" id="KW-1133">Transmembrane helix</keyword>
<comment type="caution">
    <text evidence="2">The sequence shown here is derived from an EMBL/GenBank/DDBJ whole genome shotgun (WGS) entry which is preliminary data.</text>
</comment>
<evidence type="ECO:0000256" key="1">
    <source>
        <dbReference type="SAM" id="Phobius"/>
    </source>
</evidence>
<evidence type="ECO:0000313" key="3">
    <source>
        <dbReference type="Proteomes" id="UP001156141"/>
    </source>
</evidence>
<dbReference type="InterPro" id="IPR036215">
    <property type="entry name" value="TM0957-like_sf"/>
</dbReference>
<protein>
    <submittedName>
        <fullName evidence="2">DUF2291 domain-containing protein</fullName>
    </submittedName>
</protein>
<dbReference type="Gene3D" id="1.10.10.1260">
    <property type="entry name" value="Envelope glycoprotein gp160, DUF2291, helical domain"/>
    <property type="match status" value="1"/>
</dbReference>
<evidence type="ECO:0000313" key="2">
    <source>
        <dbReference type="EMBL" id="MCH4551378.1"/>
    </source>
</evidence>
<keyword evidence="1" id="KW-0812">Transmembrane</keyword>
<dbReference type="RefSeq" id="WP_240571722.1">
    <property type="nucleotide sequence ID" value="NZ_CP136709.1"/>
</dbReference>